<dbReference type="Pfam" id="PF02342">
    <property type="entry name" value="TerD"/>
    <property type="match status" value="1"/>
</dbReference>
<evidence type="ECO:0000256" key="1">
    <source>
        <dbReference type="ARBA" id="ARBA00022686"/>
    </source>
</evidence>
<evidence type="ECO:0000259" key="2">
    <source>
        <dbReference type="Pfam" id="PF02342"/>
    </source>
</evidence>
<comment type="caution">
    <text evidence="3">The sequence shown here is derived from an EMBL/GenBank/DDBJ whole genome shotgun (WGS) entry which is preliminary data.</text>
</comment>
<dbReference type="PANTHER" id="PTHR32097">
    <property type="entry name" value="CAMP-BINDING PROTEIN 1-RELATED"/>
    <property type="match status" value="1"/>
</dbReference>
<gene>
    <name evidence="3" type="ORF">EGH73_07395</name>
</gene>
<dbReference type="Proteomes" id="UP000267623">
    <property type="component" value="Unassembled WGS sequence"/>
</dbReference>
<dbReference type="GO" id="GO:0046690">
    <property type="term" value="P:response to tellurium ion"/>
    <property type="evidence" value="ECO:0007669"/>
    <property type="project" value="UniProtKB-KW"/>
</dbReference>
<dbReference type="InterPro" id="IPR003325">
    <property type="entry name" value="TerD"/>
</dbReference>
<evidence type="ECO:0000313" key="3">
    <source>
        <dbReference type="EMBL" id="ROI13639.1"/>
    </source>
</evidence>
<protein>
    <submittedName>
        <fullName evidence="3">TerD family protein</fullName>
    </submittedName>
</protein>
<organism evidence="3 4">
    <name type="scientific">Epilithonimonas hominis</name>
    <dbReference type="NCBI Taxonomy" id="420404"/>
    <lineage>
        <taxon>Bacteria</taxon>
        <taxon>Pseudomonadati</taxon>
        <taxon>Bacteroidota</taxon>
        <taxon>Flavobacteriia</taxon>
        <taxon>Flavobacteriales</taxon>
        <taxon>Weeksellaceae</taxon>
        <taxon>Chryseobacterium group</taxon>
        <taxon>Epilithonimonas</taxon>
    </lineage>
</organism>
<dbReference type="EMBL" id="RJTU01000052">
    <property type="protein sequence ID" value="ROI13639.1"/>
    <property type="molecule type" value="Genomic_DNA"/>
</dbReference>
<evidence type="ECO:0000313" key="4">
    <source>
        <dbReference type="Proteomes" id="UP000267623"/>
    </source>
</evidence>
<feature type="domain" description="TerD" evidence="2">
    <location>
        <begin position="2"/>
        <end position="136"/>
    </location>
</feature>
<accession>A0A3N0XBA7</accession>
<name>A0A3N0XBA7_9FLAO</name>
<dbReference type="CDD" id="cd06974">
    <property type="entry name" value="TerD_like"/>
    <property type="match status" value="1"/>
</dbReference>
<dbReference type="AlphaFoldDB" id="A0A3N0XBA7"/>
<keyword evidence="1" id="KW-0778">Tellurium resistance</keyword>
<dbReference type="InterPro" id="IPR051324">
    <property type="entry name" value="Stress/Tellurium_Resist"/>
</dbReference>
<dbReference type="RefSeq" id="WP_123281308.1">
    <property type="nucleotide sequence ID" value="NZ_DAMACK010000072.1"/>
</dbReference>
<proteinExistence type="predicted"/>
<sequence length="145" mass="16636">MPSKDYFVFFNNLKSPDNALMHTGDDPDGTSSDGDDDESIIVDLTKLNPSIQEILFVVTINDAIQNKQNFGKVRDSYIRLVDNSNGKEVMKYELGEDFSIETGIEFGRLYRRNNEWKFDASGIGYKEDLKFFIDKYLPNNITTQN</sequence>
<dbReference type="Gene3D" id="2.60.60.30">
    <property type="entry name" value="sav2460 like domains"/>
    <property type="match status" value="1"/>
</dbReference>
<dbReference type="PANTHER" id="PTHR32097:SF17">
    <property type="entry name" value="CAMP-BINDING PROTEIN 1-RELATED"/>
    <property type="match status" value="1"/>
</dbReference>
<reference evidence="4" key="1">
    <citation type="submission" date="2018-11" db="EMBL/GenBank/DDBJ databases">
        <title>Proposal to divide the Flavobacteriaceae and reorganize its genera based on Amino Acid Identity values calculated from whole genome sequences.</title>
        <authorList>
            <person name="Nicholson A.C."/>
            <person name="Gulvik C.A."/>
            <person name="Whitney A.M."/>
            <person name="Humrighouse B.W."/>
            <person name="Bell M."/>
            <person name="Holmes B."/>
            <person name="Steigerwalt A."/>
            <person name="Villarma A."/>
            <person name="Sheth M."/>
            <person name="Batra D."/>
            <person name="Pryor J."/>
            <person name="Bernardet J.-F."/>
            <person name="Hugo C."/>
            <person name="Kampfer P."/>
            <person name="Newman J."/>
            <person name="Mcquiston J."/>
        </authorList>
    </citation>
    <scope>NUCLEOTIDE SEQUENCE [LARGE SCALE GENOMIC DNA]</scope>
    <source>
        <strain evidence="4">DSM 22165</strain>
    </source>
</reference>